<reference evidence="1" key="2">
    <citation type="journal article" date="2015" name="Data Brief">
        <title>Shoot transcriptome of the giant reed, Arundo donax.</title>
        <authorList>
            <person name="Barrero R.A."/>
            <person name="Guerrero F.D."/>
            <person name="Moolhuijzen P."/>
            <person name="Goolsby J.A."/>
            <person name="Tidwell J."/>
            <person name="Bellgard S.E."/>
            <person name="Bellgard M.I."/>
        </authorList>
    </citation>
    <scope>NUCLEOTIDE SEQUENCE</scope>
    <source>
        <tissue evidence="1">Shoot tissue taken approximately 20 cm above the soil surface</tissue>
    </source>
</reference>
<sequence>MIWYGNLVHFAARLYSSYNLHYIKNLSWWLVMVIGPSNHHQHHHLTRGSPIRPVSITPLHGSTLCTALMKHVFFCLVLT</sequence>
<dbReference type="EMBL" id="GBRH01185113">
    <property type="protein sequence ID" value="JAE12783.1"/>
    <property type="molecule type" value="Transcribed_RNA"/>
</dbReference>
<evidence type="ECO:0000313" key="1">
    <source>
        <dbReference type="EMBL" id="JAE12783.1"/>
    </source>
</evidence>
<dbReference type="AlphaFoldDB" id="A0A0A9FWN6"/>
<name>A0A0A9FWN6_ARUDO</name>
<reference evidence="1" key="1">
    <citation type="submission" date="2014-09" db="EMBL/GenBank/DDBJ databases">
        <authorList>
            <person name="Magalhaes I.L.F."/>
            <person name="Oliveira U."/>
            <person name="Santos F.R."/>
            <person name="Vidigal T.H.D.A."/>
            <person name="Brescovit A.D."/>
            <person name="Santos A.J."/>
        </authorList>
    </citation>
    <scope>NUCLEOTIDE SEQUENCE</scope>
    <source>
        <tissue evidence="1">Shoot tissue taken approximately 20 cm above the soil surface</tissue>
    </source>
</reference>
<accession>A0A0A9FWN6</accession>
<proteinExistence type="predicted"/>
<protein>
    <submittedName>
        <fullName evidence="1">Uncharacterized protein</fullName>
    </submittedName>
</protein>
<organism evidence="1">
    <name type="scientific">Arundo donax</name>
    <name type="common">Giant reed</name>
    <name type="synonym">Donax arundinaceus</name>
    <dbReference type="NCBI Taxonomy" id="35708"/>
    <lineage>
        <taxon>Eukaryota</taxon>
        <taxon>Viridiplantae</taxon>
        <taxon>Streptophyta</taxon>
        <taxon>Embryophyta</taxon>
        <taxon>Tracheophyta</taxon>
        <taxon>Spermatophyta</taxon>
        <taxon>Magnoliopsida</taxon>
        <taxon>Liliopsida</taxon>
        <taxon>Poales</taxon>
        <taxon>Poaceae</taxon>
        <taxon>PACMAD clade</taxon>
        <taxon>Arundinoideae</taxon>
        <taxon>Arundineae</taxon>
        <taxon>Arundo</taxon>
    </lineage>
</organism>